<keyword evidence="1 5" id="KW-0963">Cytoplasm</keyword>
<accession>A0ABV4CQ74</accession>
<comment type="caution">
    <text evidence="8">The sequence shown here is derived from an EMBL/GenBank/DDBJ whole genome shotgun (WGS) entry which is preliminary data.</text>
</comment>
<evidence type="ECO:0000313" key="9">
    <source>
        <dbReference type="Proteomes" id="UP001564626"/>
    </source>
</evidence>
<evidence type="ECO:0000256" key="2">
    <source>
        <dbReference type="ARBA" id="ARBA00022517"/>
    </source>
</evidence>
<dbReference type="SUPFAM" id="SSF50447">
    <property type="entry name" value="Translation proteins"/>
    <property type="match status" value="1"/>
</dbReference>
<dbReference type="Gene3D" id="2.30.30.240">
    <property type="entry name" value="PRC-barrel domain"/>
    <property type="match status" value="1"/>
</dbReference>
<dbReference type="Proteomes" id="UP001564626">
    <property type="component" value="Unassembled WGS sequence"/>
</dbReference>
<proteinExistence type="inferred from homology"/>
<dbReference type="InterPro" id="IPR036976">
    <property type="entry name" value="RimM_N_sf"/>
</dbReference>
<dbReference type="Pfam" id="PF24986">
    <property type="entry name" value="PRC_RimM"/>
    <property type="match status" value="1"/>
</dbReference>
<keyword evidence="3 5" id="KW-0698">rRNA processing</keyword>
<evidence type="ECO:0000256" key="5">
    <source>
        <dbReference type="HAMAP-Rule" id="MF_00014"/>
    </source>
</evidence>
<evidence type="ECO:0000259" key="7">
    <source>
        <dbReference type="Pfam" id="PF24986"/>
    </source>
</evidence>
<comment type="similarity">
    <text evidence="5">Belongs to the RimM family.</text>
</comment>
<evidence type="ECO:0000313" key="8">
    <source>
        <dbReference type="EMBL" id="MEY8042663.1"/>
    </source>
</evidence>
<sequence length="177" mass="18860">MNQQETLAVGRVVKPHGVQGELVVEVRTDSPELRFVPGAVLGVRRRGGGRPGESLTVESTRPHAGRLLLRAEGVVGREAAEDLRGVLLTVGVDELGPTDDPEEFHDHQLEGLRVVDTAGQERGVVREVVHTPAGELLAVRTDGGEVLVPFVLDIVPEVDVAAGRLVVDPPEGLFDPS</sequence>
<dbReference type="Gene3D" id="2.40.30.60">
    <property type="entry name" value="RimM"/>
    <property type="match status" value="1"/>
</dbReference>
<keyword evidence="2 5" id="KW-0690">Ribosome biogenesis</keyword>
<reference evidence="8 9" key="1">
    <citation type="submission" date="2024-08" db="EMBL/GenBank/DDBJ databases">
        <title>Genome mining of Saccharopolyspora cebuensis PGLac3 from Nigerian medicinal plant.</title>
        <authorList>
            <person name="Ezeobiora C.E."/>
            <person name="Igbokwe N.H."/>
            <person name="Amin D.H."/>
            <person name="Mendie U.E."/>
        </authorList>
    </citation>
    <scope>NUCLEOTIDE SEQUENCE [LARGE SCALE GENOMIC DNA]</scope>
    <source>
        <strain evidence="8 9">PGLac3</strain>
    </source>
</reference>
<dbReference type="InterPro" id="IPR002676">
    <property type="entry name" value="RimM_N"/>
</dbReference>
<evidence type="ECO:0000256" key="3">
    <source>
        <dbReference type="ARBA" id="ARBA00022552"/>
    </source>
</evidence>
<dbReference type="InterPro" id="IPR011961">
    <property type="entry name" value="RimM"/>
</dbReference>
<dbReference type="InterPro" id="IPR009000">
    <property type="entry name" value="Transl_B-barrel_sf"/>
</dbReference>
<keyword evidence="4 5" id="KW-0143">Chaperone</keyword>
<dbReference type="InterPro" id="IPR011033">
    <property type="entry name" value="PRC_barrel-like_sf"/>
</dbReference>
<evidence type="ECO:0000259" key="6">
    <source>
        <dbReference type="Pfam" id="PF01782"/>
    </source>
</evidence>
<dbReference type="SUPFAM" id="SSF50346">
    <property type="entry name" value="PRC-barrel domain"/>
    <property type="match status" value="1"/>
</dbReference>
<dbReference type="InterPro" id="IPR056792">
    <property type="entry name" value="PRC_RimM"/>
</dbReference>
<comment type="subcellular location">
    <subcellularLocation>
        <location evidence="5">Cytoplasm</location>
    </subcellularLocation>
</comment>
<comment type="function">
    <text evidence="5">An accessory protein needed during the final step in the assembly of 30S ribosomal subunit, possibly for assembly of the head region. Essential for efficient processing of 16S rRNA. May be needed both before and after RbfA during the maturation of 16S rRNA. It has affinity for free ribosomal 30S subunits but not for 70S ribosomes.</text>
</comment>
<dbReference type="RefSeq" id="WP_345355594.1">
    <property type="nucleotide sequence ID" value="NZ_BAABII010000001.1"/>
</dbReference>
<gene>
    <name evidence="5 8" type="primary">rimM</name>
    <name evidence="8" type="ORF">AB8O55_24925</name>
</gene>
<comment type="subunit">
    <text evidence="5">Binds ribosomal protein uS19.</text>
</comment>
<feature type="domain" description="Ribosome maturation factor RimM PRC barrel" evidence="7">
    <location>
        <begin position="107"/>
        <end position="173"/>
    </location>
</feature>
<dbReference type="EMBL" id="JBGEHV010000062">
    <property type="protein sequence ID" value="MEY8042663.1"/>
    <property type="molecule type" value="Genomic_DNA"/>
</dbReference>
<comment type="domain">
    <text evidence="5">The PRC barrel domain binds ribosomal protein uS19.</text>
</comment>
<keyword evidence="9" id="KW-1185">Reference proteome</keyword>
<dbReference type="PANTHER" id="PTHR33692:SF1">
    <property type="entry name" value="RIBOSOME MATURATION FACTOR RIMM"/>
    <property type="match status" value="1"/>
</dbReference>
<dbReference type="HAMAP" id="MF_00014">
    <property type="entry name" value="Ribosome_mat_RimM"/>
    <property type="match status" value="1"/>
</dbReference>
<dbReference type="Pfam" id="PF01782">
    <property type="entry name" value="RimM"/>
    <property type="match status" value="1"/>
</dbReference>
<protein>
    <recommendedName>
        <fullName evidence="5">Ribosome maturation factor RimM</fullName>
    </recommendedName>
</protein>
<dbReference type="PANTHER" id="PTHR33692">
    <property type="entry name" value="RIBOSOME MATURATION FACTOR RIMM"/>
    <property type="match status" value="1"/>
</dbReference>
<evidence type="ECO:0000256" key="4">
    <source>
        <dbReference type="ARBA" id="ARBA00023186"/>
    </source>
</evidence>
<dbReference type="NCBIfam" id="TIGR02273">
    <property type="entry name" value="16S_RimM"/>
    <property type="match status" value="1"/>
</dbReference>
<organism evidence="8 9">
    <name type="scientific">Saccharopolyspora cebuensis</name>
    <dbReference type="NCBI Taxonomy" id="418759"/>
    <lineage>
        <taxon>Bacteria</taxon>
        <taxon>Bacillati</taxon>
        <taxon>Actinomycetota</taxon>
        <taxon>Actinomycetes</taxon>
        <taxon>Pseudonocardiales</taxon>
        <taxon>Pseudonocardiaceae</taxon>
        <taxon>Saccharopolyspora</taxon>
    </lineage>
</organism>
<evidence type="ECO:0000256" key="1">
    <source>
        <dbReference type="ARBA" id="ARBA00022490"/>
    </source>
</evidence>
<name>A0ABV4CQ74_9PSEU</name>
<feature type="domain" description="RimM N-terminal" evidence="6">
    <location>
        <begin position="9"/>
        <end position="90"/>
    </location>
</feature>